<dbReference type="Proteomes" id="UP000305654">
    <property type="component" value="Unassembled WGS sequence"/>
</dbReference>
<dbReference type="AlphaFoldDB" id="A0A5R9J3S5"/>
<feature type="signal peptide" evidence="1">
    <location>
        <begin position="1"/>
        <end position="23"/>
    </location>
</feature>
<gene>
    <name evidence="2" type="ORF">FE263_14215</name>
</gene>
<evidence type="ECO:0000256" key="1">
    <source>
        <dbReference type="SAM" id="SignalP"/>
    </source>
</evidence>
<evidence type="ECO:0000313" key="2">
    <source>
        <dbReference type="EMBL" id="TLU71629.1"/>
    </source>
</evidence>
<sequence length="168" mass="18110">MVRRLRRLLACCLLLPGGLPAHADPALHWHSASGLLADGRSYCALKFDQDGEATLALRYDAGSDQPTLSLNVAAWPVQVDRPTFSFDRAGTFVPLGESGPVGLVAPISMADLGRFLDPAQTLTLSTPQWPTRAVRIDMQPGDEAIQNFRLCVQLHQPPAPVEDTGQNG</sequence>
<feature type="chain" id="PRO_5024415648" evidence="1">
    <location>
        <begin position="24"/>
        <end position="168"/>
    </location>
</feature>
<organism evidence="2 3">
    <name type="scientific">Lichenicoccus roseus</name>
    <dbReference type="NCBI Taxonomy" id="2683649"/>
    <lineage>
        <taxon>Bacteria</taxon>
        <taxon>Pseudomonadati</taxon>
        <taxon>Pseudomonadota</taxon>
        <taxon>Alphaproteobacteria</taxon>
        <taxon>Acetobacterales</taxon>
        <taxon>Acetobacteraceae</taxon>
        <taxon>Lichenicoccus</taxon>
    </lineage>
</organism>
<accession>A0A5R9J3S5</accession>
<evidence type="ECO:0000313" key="3">
    <source>
        <dbReference type="Proteomes" id="UP000305654"/>
    </source>
</evidence>
<protein>
    <submittedName>
        <fullName evidence="2">Uncharacterized protein</fullName>
    </submittedName>
</protein>
<reference evidence="2 3" key="1">
    <citation type="submission" date="2019-05" db="EMBL/GenBank/DDBJ databases">
        <authorList>
            <person name="Pankratov T."/>
            <person name="Grouzdev D."/>
        </authorList>
    </citation>
    <scope>NUCLEOTIDE SEQUENCE [LARGE SCALE GENOMIC DNA]</scope>
    <source>
        <strain evidence="2 3">KEBCLARHB70R</strain>
    </source>
</reference>
<proteinExistence type="predicted"/>
<keyword evidence="1" id="KW-0732">Signal</keyword>
<dbReference type="EMBL" id="VCDI01000005">
    <property type="protein sequence ID" value="TLU71629.1"/>
    <property type="molecule type" value="Genomic_DNA"/>
</dbReference>
<name>A0A5R9J3S5_9PROT</name>
<dbReference type="RefSeq" id="WP_138326699.1">
    <property type="nucleotide sequence ID" value="NZ_VCDI01000005.1"/>
</dbReference>
<comment type="caution">
    <text evidence="2">The sequence shown here is derived from an EMBL/GenBank/DDBJ whole genome shotgun (WGS) entry which is preliminary data.</text>
</comment>
<keyword evidence="3" id="KW-1185">Reference proteome</keyword>